<protein>
    <recommendedName>
        <fullName evidence="3">AAA+ ATPase domain-containing protein</fullName>
    </recommendedName>
</protein>
<reference evidence="1 2" key="1">
    <citation type="submission" date="2024-01" db="EMBL/GenBank/DDBJ databases">
        <title>A draft genome for the cacao thread blight pathogen Marasmiellus scandens.</title>
        <authorList>
            <person name="Baruah I.K."/>
            <person name="Leung J."/>
            <person name="Bukari Y."/>
            <person name="Amoako-Attah I."/>
            <person name="Meinhardt L.W."/>
            <person name="Bailey B.A."/>
            <person name="Cohen S.P."/>
        </authorList>
    </citation>
    <scope>NUCLEOTIDE SEQUENCE [LARGE SCALE GENOMIC DNA]</scope>
    <source>
        <strain evidence="1 2">GH-19</strain>
    </source>
</reference>
<dbReference type="InterPro" id="IPR027417">
    <property type="entry name" value="P-loop_NTPase"/>
</dbReference>
<name>A0ABR1JGD1_9AGAR</name>
<dbReference type="EMBL" id="JBANRG010000020">
    <property type="protein sequence ID" value="KAK7457130.1"/>
    <property type="molecule type" value="Genomic_DNA"/>
</dbReference>
<proteinExistence type="predicted"/>
<comment type="caution">
    <text evidence="1">The sequence shown here is derived from an EMBL/GenBank/DDBJ whole genome shotgun (WGS) entry which is preliminary data.</text>
</comment>
<dbReference type="Proteomes" id="UP001498398">
    <property type="component" value="Unassembled WGS sequence"/>
</dbReference>
<evidence type="ECO:0008006" key="3">
    <source>
        <dbReference type="Google" id="ProtNLM"/>
    </source>
</evidence>
<organism evidence="1 2">
    <name type="scientific">Marasmiellus scandens</name>
    <dbReference type="NCBI Taxonomy" id="2682957"/>
    <lineage>
        <taxon>Eukaryota</taxon>
        <taxon>Fungi</taxon>
        <taxon>Dikarya</taxon>
        <taxon>Basidiomycota</taxon>
        <taxon>Agaricomycotina</taxon>
        <taxon>Agaricomycetes</taxon>
        <taxon>Agaricomycetidae</taxon>
        <taxon>Agaricales</taxon>
        <taxon>Marasmiineae</taxon>
        <taxon>Omphalotaceae</taxon>
        <taxon>Marasmiellus</taxon>
    </lineage>
</organism>
<keyword evidence="2" id="KW-1185">Reference proteome</keyword>
<evidence type="ECO:0000313" key="2">
    <source>
        <dbReference type="Proteomes" id="UP001498398"/>
    </source>
</evidence>
<sequence length="649" mass="74265">MSATEEWTFVVYVDAQRGAIVHKTSPDARVYDITERVQHEQKTKRAFSLFKPDGLFVETDESLPERVETWITQNPSARPLGEPRLLSKYFPRGPSPVSAQGSEVHLVAIPNSEKKRPLNVAISEQPRNLVPLGKRIVKRTRIMTAVLDKLLDKRLIQIMGGPSSGKSTMLDLLANAILTHFPDARLFRIAEWDRKGKNCEERFLNSVRNIDTGLPISMFNFRRLSEDKWPPLFLLHDMAQNSFADIDLWLLYKTTTYSNLYIAFASVYDFPFNFPYGIQGPAISLGQKVLHLSIVDEEIAQLFFTPAEYQEYREARLQEDSRFEVDDDLASLMYRWSSGHPGALDSFFEAVKMLAPEGGVCSLQEFDKNLAAMLLGNNRSYCGNAINAFFRDTDFFRGFTADEVAPESETIDLIRLLLLKTELFIDLTTEPRPSGLEDATKRGWVTTYIEGFYIWVFFASPLHRYWFAERFGKLESDVSADTLLDFICDVVSRFRPTRLRKIPERVRTLSASIPEIQYKNEFYWSCSNPVTGATSVFFSPESGTDFSTRPVGRVDGYVISKRWGTEMTYDGLKLDQYDARFSSSSVYETFMSDSLMADYILVNFCNQLPVEKHVNLTKLYHVVFTNECNMVQIYNCELQQVGEPVMLEG</sequence>
<dbReference type="SUPFAM" id="SSF52540">
    <property type="entry name" value="P-loop containing nucleoside triphosphate hydrolases"/>
    <property type="match status" value="1"/>
</dbReference>
<gene>
    <name evidence="1" type="ORF">VKT23_010430</name>
</gene>
<accession>A0ABR1JGD1</accession>
<evidence type="ECO:0000313" key="1">
    <source>
        <dbReference type="EMBL" id="KAK7457130.1"/>
    </source>
</evidence>